<dbReference type="EMBL" id="VOPW01000001">
    <property type="protein sequence ID" value="TXC66518.1"/>
    <property type="molecule type" value="Genomic_DNA"/>
</dbReference>
<accession>A0A5C6U4C5</accession>
<evidence type="ECO:0000256" key="1">
    <source>
        <dbReference type="SAM" id="MobiDB-lite"/>
    </source>
</evidence>
<evidence type="ECO:0008006" key="4">
    <source>
        <dbReference type="Google" id="ProtNLM"/>
    </source>
</evidence>
<dbReference type="InterPro" id="IPR036890">
    <property type="entry name" value="HATPase_C_sf"/>
</dbReference>
<dbReference type="Proteomes" id="UP000321832">
    <property type="component" value="Unassembled WGS sequence"/>
</dbReference>
<gene>
    <name evidence="2" type="ORF">FSC37_13695</name>
</gene>
<feature type="region of interest" description="Disordered" evidence="1">
    <location>
        <begin position="96"/>
        <end position="117"/>
    </location>
</feature>
<reference evidence="2 3" key="1">
    <citation type="submission" date="2019-08" db="EMBL/GenBank/DDBJ databases">
        <authorList>
            <person name="Khan S.A."/>
            <person name="Jeon C.O."/>
            <person name="Jeong S.E."/>
        </authorList>
    </citation>
    <scope>NUCLEOTIDE SEQUENCE [LARGE SCALE GENOMIC DNA]</scope>
    <source>
        <strain evidence="3">IMCC1728</strain>
    </source>
</reference>
<comment type="caution">
    <text evidence="2">The sequence shown here is derived from an EMBL/GenBank/DDBJ whole genome shotgun (WGS) entry which is preliminary data.</text>
</comment>
<keyword evidence="3" id="KW-1185">Reference proteome</keyword>
<feature type="region of interest" description="Disordered" evidence="1">
    <location>
        <begin position="27"/>
        <end position="50"/>
    </location>
</feature>
<proteinExistence type="predicted"/>
<name>A0A5C6U4C5_9BURK</name>
<dbReference type="Gene3D" id="3.30.565.10">
    <property type="entry name" value="Histidine kinase-like ATPase, C-terminal domain"/>
    <property type="match status" value="1"/>
</dbReference>
<protein>
    <recommendedName>
        <fullName evidence="4">Histidine kinase/HSP90-like ATPase domain-containing protein</fullName>
    </recommendedName>
</protein>
<evidence type="ECO:0000313" key="3">
    <source>
        <dbReference type="Proteomes" id="UP000321832"/>
    </source>
</evidence>
<sequence length="117" mass="11638">MARHAQASAAQVTLRWPDGSEAIEWSVSDDGVGLPDGDAALRRGKRRPASRSACGPSAAMCCCKRHGPAGAARLEAFGHAVGQRAMTALPSAVPLGAAPGLGETAPTGRAAAPGSAP</sequence>
<organism evidence="2 3">
    <name type="scientific">Piscinibacter aquaticus</name>
    <dbReference type="NCBI Taxonomy" id="392597"/>
    <lineage>
        <taxon>Bacteria</taxon>
        <taxon>Pseudomonadati</taxon>
        <taxon>Pseudomonadota</taxon>
        <taxon>Betaproteobacteria</taxon>
        <taxon>Burkholderiales</taxon>
        <taxon>Sphaerotilaceae</taxon>
        <taxon>Piscinibacter</taxon>
    </lineage>
</organism>
<evidence type="ECO:0000313" key="2">
    <source>
        <dbReference type="EMBL" id="TXC66518.1"/>
    </source>
</evidence>
<dbReference type="AlphaFoldDB" id="A0A5C6U4C5"/>